<dbReference type="AlphaFoldDB" id="A0A1L0BW65"/>
<proteinExistence type="predicted"/>
<evidence type="ECO:0000313" key="2">
    <source>
        <dbReference type="Proteomes" id="UP000182259"/>
    </source>
</evidence>
<dbReference type="EMBL" id="LT635767">
    <property type="protein sequence ID" value="SGZ55599.1"/>
    <property type="molecule type" value="Genomic_DNA"/>
</dbReference>
<evidence type="ECO:0000313" key="1">
    <source>
        <dbReference type="EMBL" id="SGZ55599.1"/>
    </source>
</evidence>
<dbReference type="Proteomes" id="UP000182259">
    <property type="component" value="Chromosome IV"/>
</dbReference>
<gene>
    <name evidence="1" type="ORF">SAMEA4029009_CIC11G00000005226</name>
</gene>
<reference evidence="2" key="1">
    <citation type="submission" date="2016-10" db="EMBL/GenBank/DDBJ databases">
        <authorList>
            <person name="Geijer C."/>
            <person name="Jareborg N."/>
            <person name="Dainat J."/>
        </authorList>
    </citation>
    <scope>NUCLEOTIDE SEQUENCE [LARGE SCALE GENOMIC DNA]</scope>
    <source>
        <strain evidence="2">PYCC 4715</strain>
    </source>
</reference>
<organism evidence="1 2">
    <name type="scientific">Sungouiella intermedia</name>
    <dbReference type="NCBI Taxonomy" id="45354"/>
    <lineage>
        <taxon>Eukaryota</taxon>
        <taxon>Fungi</taxon>
        <taxon>Dikarya</taxon>
        <taxon>Ascomycota</taxon>
        <taxon>Saccharomycotina</taxon>
        <taxon>Pichiomycetes</taxon>
        <taxon>Metschnikowiaceae</taxon>
        <taxon>Sungouiella</taxon>
    </lineage>
</organism>
<protein>
    <submittedName>
        <fullName evidence="1">CIC11C00000005226</fullName>
    </submittedName>
</protein>
<sequence>MRSNGTLFRTFGGICDDNNWSHSKERHKRHKTEAEKGRETDRILDTMCNAKLGEGRGTQLNGFQVDEWTGYPDHAANFADAWWSSV</sequence>
<accession>A0A1L0BW65</accession>
<name>A0A1L0BW65_9ASCO</name>